<dbReference type="GO" id="GO:0043186">
    <property type="term" value="C:P granule"/>
    <property type="evidence" value="ECO:0007669"/>
    <property type="project" value="UniProtKB-ARBA"/>
</dbReference>
<feature type="compositionally biased region" description="Polar residues" evidence="16">
    <location>
        <begin position="1"/>
        <end position="10"/>
    </location>
</feature>
<evidence type="ECO:0000259" key="20">
    <source>
        <dbReference type="PROSITE" id="PS51195"/>
    </source>
</evidence>
<dbReference type="InterPro" id="IPR014014">
    <property type="entry name" value="RNA_helicase_DEAD_Q_motif"/>
</dbReference>
<dbReference type="InterPro" id="IPR001650">
    <property type="entry name" value="Helicase_C-like"/>
</dbReference>
<dbReference type="InterPro" id="IPR014001">
    <property type="entry name" value="Helicase_ATP-bd"/>
</dbReference>
<keyword evidence="6" id="KW-0378">Hydrolase</keyword>
<evidence type="ECO:0000256" key="1">
    <source>
        <dbReference type="ARBA" id="ARBA00010132"/>
    </source>
</evidence>
<evidence type="ECO:0000256" key="10">
    <source>
        <dbReference type="ARBA" id="ARBA00022884"/>
    </source>
</evidence>
<keyword evidence="7" id="KW-0347">Helicase</keyword>
<dbReference type="InterPro" id="IPR044113">
    <property type="entry name" value="DEADc_DDX41"/>
</dbReference>
<evidence type="ECO:0000313" key="22">
    <source>
        <dbReference type="WBParaSite" id="TMUE_2000006738.1"/>
    </source>
</evidence>
<dbReference type="GO" id="GO:0005634">
    <property type="term" value="C:nucleus"/>
    <property type="evidence" value="ECO:0007669"/>
    <property type="project" value="UniProtKB-ARBA"/>
</dbReference>
<dbReference type="Pfam" id="PF00271">
    <property type="entry name" value="Helicase_C"/>
    <property type="match status" value="1"/>
</dbReference>
<evidence type="ECO:0000259" key="17">
    <source>
        <dbReference type="PROSITE" id="PS50158"/>
    </source>
</evidence>
<evidence type="ECO:0000256" key="13">
    <source>
        <dbReference type="PROSITE-ProRule" id="PRU00047"/>
    </source>
</evidence>
<dbReference type="PROSITE" id="PS50158">
    <property type="entry name" value="ZF_CCHC"/>
    <property type="match status" value="1"/>
</dbReference>
<dbReference type="SMART" id="SM00487">
    <property type="entry name" value="DEXDc"/>
    <property type="match status" value="1"/>
</dbReference>
<dbReference type="Pfam" id="PF00270">
    <property type="entry name" value="DEAD"/>
    <property type="match status" value="1"/>
</dbReference>
<keyword evidence="8" id="KW-0862">Zinc</keyword>
<feature type="domain" description="CCHC-type" evidence="17">
    <location>
        <begin position="576"/>
        <end position="591"/>
    </location>
</feature>
<comment type="catalytic activity">
    <reaction evidence="12">
        <text>ATP + H2O = ADP + phosphate + H(+)</text>
        <dbReference type="Rhea" id="RHEA:13065"/>
        <dbReference type="ChEBI" id="CHEBI:15377"/>
        <dbReference type="ChEBI" id="CHEBI:15378"/>
        <dbReference type="ChEBI" id="CHEBI:30616"/>
        <dbReference type="ChEBI" id="CHEBI:43474"/>
        <dbReference type="ChEBI" id="CHEBI:456216"/>
        <dbReference type="EC" id="3.6.4.13"/>
    </reaction>
</comment>
<dbReference type="GO" id="GO:0016787">
    <property type="term" value="F:hydrolase activity"/>
    <property type="evidence" value="ECO:0007669"/>
    <property type="project" value="UniProtKB-KW"/>
</dbReference>
<proteinExistence type="inferred from homology"/>
<feature type="domain" description="DEAD-box RNA helicase Q" evidence="20">
    <location>
        <begin position="175"/>
        <end position="203"/>
    </location>
</feature>
<dbReference type="GO" id="GO:0005524">
    <property type="term" value="F:ATP binding"/>
    <property type="evidence" value="ECO:0007669"/>
    <property type="project" value="UniProtKB-KW"/>
</dbReference>
<dbReference type="SUPFAM" id="SSF52540">
    <property type="entry name" value="P-loop containing nucleoside triphosphate hydrolases"/>
    <property type="match status" value="1"/>
</dbReference>
<evidence type="ECO:0000256" key="2">
    <source>
        <dbReference type="ARBA" id="ARBA00012552"/>
    </source>
</evidence>
<dbReference type="InterPro" id="IPR011545">
    <property type="entry name" value="DEAD/DEAH_box_helicase_dom"/>
</dbReference>
<evidence type="ECO:0000256" key="3">
    <source>
        <dbReference type="ARBA" id="ARBA00022723"/>
    </source>
</evidence>
<evidence type="ECO:0000256" key="9">
    <source>
        <dbReference type="ARBA" id="ARBA00022840"/>
    </source>
</evidence>
<feature type="domain" description="Helicase C-terminal" evidence="19">
    <location>
        <begin position="414"/>
        <end position="561"/>
    </location>
</feature>
<evidence type="ECO:0000256" key="15">
    <source>
        <dbReference type="SAM" id="Coils"/>
    </source>
</evidence>
<evidence type="ECO:0000256" key="7">
    <source>
        <dbReference type="ARBA" id="ARBA00022806"/>
    </source>
</evidence>
<evidence type="ECO:0000256" key="5">
    <source>
        <dbReference type="ARBA" id="ARBA00022771"/>
    </source>
</evidence>
<keyword evidence="3" id="KW-0479">Metal-binding</keyword>
<evidence type="ECO:0000313" key="21">
    <source>
        <dbReference type="Proteomes" id="UP000046395"/>
    </source>
</evidence>
<dbReference type="InterPro" id="IPR027417">
    <property type="entry name" value="P-loop_NTPase"/>
</dbReference>
<dbReference type="Proteomes" id="UP000046395">
    <property type="component" value="Unassembled WGS sequence"/>
</dbReference>
<dbReference type="FunFam" id="3.40.50.300:FF:000449">
    <property type="entry name" value="Probable ATP-dependent RNA helicase DDX41"/>
    <property type="match status" value="1"/>
</dbReference>
<keyword evidence="15" id="KW-0175">Coiled coil</keyword>
<dbReference type="GO" id="GO:0008432">
    <property type="term" value="F:JUN kinase binding"/>
    <property type="evidence" value="ECO:0007669"/>
    <property type="project" value="UniProtKB-ARBA"/>
</dbReference>
<organism evidence="21 22">
    <name type="scientific">Trichuris muris</name>
    <name type="common">Mouse whipworm</name>
    <dbReference type="NCBI Taxonomy" id="70415"/>
    <lineage>
        <taxon>Eukaryota</taxon>
        <taxon>Metazoa</taxon>
        <taxon>Ecdysozoa</taxon>
        <taxon>Nematoda</taxon>
        <taxon>Enoplea</taxon>
        <taxon>Dorylaimia</taxon>
        <taxon>Trichinellida</taxon>
        <taxon>Trichuridae</taxon>
        <taxon>Trichuris</taxon>
    </lineage>
</organism>
<keyword evidence="4" id="KW-0547">Nucleotide-binding</keyword>
<name>A0A5S6QHS0_TRIMR</name>
<feature type="short sequence motif" description="Q motif" evidence="14">
    <location>
        <begin position="175"/>
        <end position="203"/>
    </location>
</feature>
<evidence type="ECO:0000259" key="19">
    <source>
        <dbReference type="PROSITE" id="PS51194"/>
    </source>
</evidence>
<keyword evidence="10" id="KW-0694">RNA-binding</keyword>
<dbReference type="PROSITE" id="PS51194">
    <property type="entry name" value="HELICASE_CTER"/>
    <property type="match status" value="1"/>
</dbReference>
<dbReference type="SMART" id="SM00343">
    <property type="entry name" value="ZnF_C2HC"/>
    <property type="match status" value="1"/>
</dbReference>
<dbReference type="Gene3D" id="3.40.50.300">
    <property type="entry name" value="P-loop containing nucleotide triphosphate hydrolases"/>
    <property type="match status" value="2"/>
</dbReference>
<dbReference type="PROSITE" id="PS51192">
    <property type="entry name" value="HELICASE_ATP_BIND_1"/>
    <property type="match status" value="1"/>
</dbReference>
<accession>A0A5S6QHS0</accession>
<dbReference type="GO" id="GO:0003724">
    <property type="term" value="F:RNA helicase activity"/>
    <property type="evidence" value="ECO:0007669"/>
    <property type="project" value="UniProtKB-EC"/>
</dbReference>
<sequence length="616" mass="69246">MTEASTSSDTKAIDPSSGDEDYVPYVPLKERRKRKLLEIKECILGEDTEVVPDPAQSARAGRWARVEADAEQEEGKASVTLLEQHTELKKKADQLKESELDKKLKEEEKLLQSVAEKTALKAAAELARGVSYVEPIKTSWKPPAYLKRISEETLDKYRRRFGILAEGSRVPAPLRTFKEMKFPRSIVSALRHKGIRKPTPIQMQGLPVVLCGRDMIGIAYTGSGKTLVFVLPLLMFCLEQEMGMPFLSNEGPYGLILVPSRELAKQIFDILGYYSEAAHRGGLPKLRCCLCIGGMPIRDQMQTLKYGVHIMVATPGRLIEILEKRIISLELCRYLCMDEADRMIDMGFEDDVRTIFSFFKAQRQTLLFSATMPKKIQNFAKSALVQPITVNVGRAGAASMNVCQEVEYVRHEDKVMHILKVLQKTPPPVLIFAEKKDDVDKILEYLLLKGVQAASIHGGRNQEERLSALAEFQSGEKDVLVATDVASKGLDFPAIKHVINYDMPEDIENYVHRIGRTGRHHKKGKATTFINRACDVSVLLDLKHLLIEAKQEVPPFLLSLQAESEKYLDIGEERGCTYCGGLGHRITDCPKLESVHSKRLQMMSRKDYLASNAADW</sequence>
<evidence type="ECO:0000256" key="11">
    <source>
        <dbReference type="ARBA" id="ARBA00023594"/>
    </source>
</evidence>
<dbReference type="GO" id="GO:0000398">
    <property type="term" value="P:mRNA splicing, via spliceosome"/>
    <property type="evidence" value="ECO:0007669"/>
    <property type="project" value="InterPro"/>
</dbReference>
<dbReference type="STRING" id="70415.A0A5S6QHS0"/>
<comment type="similarity">
    <text evidence="1">Belongs to the DEAD box helicase family. DDX4/VASA subfamily.</text>
</comment>
<evidence type="ECO:0000256" key="8">
    <source>
        <dbReference type="ARBA" id="ARBA00022833"/>
    </source>
</evidence>
<evidence type="ECO:0000256" key="14">
    <source>
        <dbReference type="PROSITE-ProRule" id="PRU00552"/>
    </source>
</evidence>
<comment type="similarity">
    <text evidence="11">Belongs to the DEAD box helicase family. DDX41 subfamily.</text>
</comment>
<keyword evidence="9" id="KW-0067">ATP-binding</keyword>
<evidence type="ECO:0000256" key="16">
    <source>
        <dbReference type="SAM" id="MobiDB-lite"/>
    </source>
</evidence>
<feature type="coiled-coil region" evidence="15">
    <location>
        <begin position="88"/>
        <end position="117"/>
    </location>
</feature>
<dbReference type="FunFam" id="3.40.50.300:FF:000657">
    <property type="entry name" value="Probable ATP-dependent RNA helicase DDX41"/>
    <property type="match status" value="1"/>
</dbReference>
<dbReference type="InterPro" id="IPR036875">
    <property type="entry name" value="Znf_CCHC_sf"/>
</dbReference>
<dbReference type="PROSITE" id="PS51195">
    <property type="entry name" value="Q_MOTIF"/>
    <property type="match status" value="1"/>
</dbReference>
<feature type="domain" description="Helicase ATP-binding" evidence="18">
    <location>
        <begin position="206"/>
        <end position="390"/>
    </location>
</feature>
<reference evidence="22" key="1">
    <citation type="submission" date="2019-12" db="UniProtKB">
        <authorList>
            <consortium name="WormBaseParasite"/>
        </authorList>
    </citation>
    <scope>IDENTIFICATION</scope>
</reference>
<evidence type="ECO:0000256" key="6">
    <source>
        <dbReference type="ARBA" id="ARBA00022801"/>
    </source>
</evidence>
<dbReference type="SUPFAM" id="SSF57756">
    <property type="entry name" value="Retrovirus zinc finger-like domains"/>
    <property type="match status" value="1"/>
</dbReference>
<dbReference type="PANTHER" id="PTHR47958">
    <property type="entry name" value="ATP-DEPENDENT RNA HELICASE DBP3"/>
    <property type="match status" value="1"/>
</dbReference>
<dbReference type="GO" id="GO:0008270">
    <property type="term" value="F:zinc ion binding"/>
    <property type="evidence" value="ECO:0007669"/>
    <property type="project" value="UniProtKB-KW"/>
</dbReference>
<dbReference type="EC" id="3.6.4.13" evidence="2"/>
<dbReference type="SMART" id="SM00490">
    <property type="entry name" value="HELICc"/>
    <property type="match status" value="1"/>
</dbReference>
<dbReference type="WBParaSite" id="TMUE_2000006738.1">
    <property type="protein sequence ID" value="TMUE_2000006738.1"/>
    <property type="gene ID" value="WBGene00299705"/>
</dbReference>
<keyword evidence="5 13" id="KW-0863">Zinc-finger</keyword>
<evidence type="ECO:0000256" key="12">
    <source>
        <dbReference type="ARBA" id="ARBA00047984"/>
    </source>
</evidence>
<protein>
    <recommendedName>
        <fullName evidence="2">RNA helicase</fullName>
        <ecNumber evidence="2">3.6.4.13</ecNumber>
    </recommendedName>
</protein>
<dbReference type="AlphaFoldDB" id="A0A5S6QHS0"/>
<dbReference type="CDD" id="cd18787">
    <property type="entry name" value="SF2_C_DEAD"/>
    <property type="match status" value="1"/>
</dbReference>
<dbReference type="CDD" id="cd17951">
    <property type="entry name" value="DEADc_DDX41"/>
    <property type="match status" value="1"/>
</dbReference>
<keyword evidence="21" id="KW-1185">Reference proteome</keyword>
<dbReference type="InterPro" id="IPR001878">
    <property type="entry name" value="Znf_CCHC"/>
</dbReference>
<feature type="region of interest" description="Disordered" evidence="16">
    <location>
        <begin position="1"/>
        <end position="24"/>
    </location>
</feature>
<evidence type="ECO:0000256" key="4">
    <source>
        <dbReference type="ARBA" id="ARBA00022741"/>
    </source>
</evidence>
<dbReference type="GO" id="GO:0003723">
    <property type="term" value="F:RNA binding"/>
    <property type="evidence" value="ECO:0007669"/>
    <property type="project" value="UniProtKB-KW"/>
</dbReference>
<evidence type="ECO:0000259" key="18">
    <source>
        <dbReference type="PROSITE" id="PS51192"/>
    </source>
</evidence>